<name>A0A645ABQ2_9ZZZZ</name>
<protein>
    <submittedName>
        <fullName evidence="2">Uncharacterized protein</fullName>
    </submittedName>
</protein>
<evidence type="ECO:0000256" key="1">
    <source>
        <dbReference type="SAM" id="MobiDB-lite"/>
    </source>
</evidence>
<feature type="compositionally biased region" description="Polar residues" evidence="1">
    <location>
        <begin position="163"/>
        <end position="172"/>
    </location>
</feature>
<sequence>MGGAGGGGEQPGGGDRLHIGDPQCRSRPVRHPVVGRRAAGRVAHQGQHPGRLTRRVDRVAVVHVVVMVGRPGVRQGAQHRLLDVGVEPLGEVVVHHRDRHRAERGEHGGHDHQDHRDQPRRQRQPAPATDARLPSARSLPRGGQGGGRGQRRVGVRRDGTGGSCHQTAGFST</sequence>
<feature type="compositionally biased region" description="Basic and acidic residues" evidence="1">
    <location>
        <begin position="100"/>
        <end position="120"/>
    </location>
</feature>
<gene>
    <name evidence="2" type="ORF">SDC9_97197</name>
</gene>
<evidence type="ECO:0000313" key="2">
    <source>
        <dbReference type="EMBL" id="MPM50457.1"/>
    </source>
</evidence>
<proteinExistence type="predicted"/>
<dbReference type="EMBL" id="VSSQ01012979">
    <property type="protein sequence ID" value="MPM50457.1"/>
    <property type="molecule type" value="Genomic_DNA"/>
</dbReference>
<feature type="region of interest" description="Disordered" evidence="1">
    <location>
        <begin position="99"/>
        <end position="172"/>
    </location>
</feature>
<organism evidence="2">
    <name type="scientific">bioreactor metagenome</name>
    <dbReference type="NCBI Taxonomy" id="1076179"/>
    <lineage>
        <taxon>unclassified sequences</taxon>
        <taxon>metagenomes</taxon>
        <taxon>ecological metagenomes</taxon>
    </lineage>
</organism>
<feature type="region of interest" description="Disordered" evidence="1">
    <location>
        <begin position="1"/>
        <end position="28"/>
    </location>
</feature>
<reference evidence="2" key="1">
    <citation type="submission" date="2019-08" db="EMBL/GenBank/DDBJ databases">
        <authorList>
            <person name="Kucharzyk K."/>
            <person name="Murdoch R.W."/>
            <person name="Higgins S."/>
            <person name="Loffler F."/>
        </authorList>
    </citation>
    <scope>NUCLEOTIDE SEQUENCE</scope>
</reference>
<comment type="caution">
    <text evidence="2">The sequence shown here is derived from an EMBL/GenBank/DDBJ whole genome shotgun (WGS) entry which is preliminary data.</text>
</comment>
<accession>A0A645ABQ2</accession>
<feature type="compositionally biased region" description="Gly residues" evidence="1">
    <location>
        <begin position="1"/>
        <end position="14"/>
    </location>
</feature>
<dbReference type="AlphaFoldDB" id="A0A645ABQ2"/>